<dbReference type="SMART" id="SM01126">
    <property type="entry name" value="DDE_Tnp_IS1595"/>
    <property type="match status" value="1"/>
</dbReference>
<dbReference type="Pfam" id="PF12762">
    <property type="entry name" value="DDE_Tnp_IS1595"/>
    <property type="match status" value="1"/>
</dbReference>
<gene>
    <name evidence="2" type="ORF">C4532_02405</name>
</gene>
<feature type="domain" description="ISXO2-like transposase" evidence="1">
    <location>
        <begin position="106"/>
        <end position="251"/>
    </location>
</feature>
<proteinExistence type="predicted"/>
<evidence type="ECO:0000313" key="2">
    <source>
        <dbReference type="EMBL" id="RJP74415.1"/>
    </source>
</evidence>
<accession>A0A419F7N7</accession>
<dbReference type="NCBIfam" id="NF033547">
    <property type="entry name" value="transpos_IS1595"/>
    <property type="match status" value="1"/>
</dbReference>
<dbReference type="InterPro" id="IPR024445">
    <property type="entry name" value="Tnp_ISXO2-like"/>
</dbReference>
<dbReference type="PANTHER" id="PTHR47163">
    <property type="entry name" value="DDE_TNP_IS1595 DOMAIN-CONTAINING PROTEIN"/>
    <property type="match status" value="1"/>
</dbReference>
<dbReference type="Proteomes" id="UP000285961">
    <property type="component" value="Unassembled WGS sequence"/>
</dbReference>
<protein>
    <submittedName>
        <fullName evidence="2">IS1595 family transposase</fullName>
    </submittedName>
</protein>
<dbReference type="InterPro" id="IPR053164">
    <property type="entry name" value="IS1016-like_transposase"/>
</dbReference>
<dbReference type="EMBL" id="QZKI01000015">
    <property type="protein sequence ID" value="RJP74415.1"/>
    <property type="molecule type" value="Genomic_DNA"/>
</dbReference>
<sequence length="296" mass="33029">MHSPGRHAGIDRASPLELRIIPSEDADVAGHVSTLGWRPKGNHSSAGPSNQLRHCVYVHKRRASRHKKGVSSLQLQRNLGLHSYRSAWHLTHRIRLAMKEDPLASLLKGIVEADETYVGGSPRDDGKEHKRGRGTKKTAVLAVVERGGKVVSKPVKDVSAKTLKTAIREVVDRKSAIMTDEWISYHGLENEFSGGHAVVNHGAGEYVRGLASTNTVESYFALLKRGIHGTFHHVSKKHLLRYCNEFSFRWDNRKVTDGERAEEAIKGMDGKRLLLSELLGDGSNNLHEERIEEEIR</sequence>
<dbReference type="PANTHER" id="PTHR47163:SF2">
    <property type="entry name" value="SI:DKEY-17M8.2"/>
    <property type="match status" value="1"/>
</dbReference>
<evidence type="ECO:0000313" key="3">
    <source>
        <dbReference type="Proteomes" id="UP000285961"/>
    </source>
</evidence>
<evidence type="ECO:0000259" key="1">
    <source>
        <dbReference type="SMART" id="SM01126"/>
    </source>
</evidence>
<reference evidence="2 3" key="1">
    <citation type="journal article" date="2017" name="ISME J.">
        <title>Energy and carbon metabolisms in a deep terrestrial subsurface fluid microbial community.</title>
        <authorList>
            <person name="Momper L."/>
            <person name="Jungbluth S.P."/>
            <person name="Lee M.D."/>
            <person name="Amend J.P."/>
        </authorList>
    </citation>
    <scope>NUCLEOTIDE SEQUENCE [LARGE SCALE GENOMIC DNA]</scope>
    <source>
        <strain evidence="2">SURF_17</strain>
    </source>
</reference>
<name>A0A419F7N7_9BACT</name>
<dbReference type="AlphaFoldDB" id="A0A419F7N7"/>
<organism evidence="2 3">
    <name type="scientific">Candidatus Abyssobacteria bacterium SURF_17</name>
    <dbReference type="NCBI Taxonomy" id="2093361"/>
    <lineage>
        <taxon>Bacteria</taxon>
        <taxon>Pseudomonadati</taxon>
        <taxon>Candidatus Hydrogenedentota</taxon>
        <taxon>Candidatus Abyssobacteria</taxon>
    </lineage>
</organism>
<comment type="caution">
    <text evidence="2">The sequence shown here is derived from an EMBL/GenBank/DDBJ whole genome shotgun (WGS) entry which is preliminary data.</text>
</comment>